<evidence type="ECO:0000313" key="1">
    <source>
        <dbReference type="EMBL" id="GAA0936184.1"/>
    </source>
</evidence>
<reference evidence="1 2" key="1">
    <citation type="journal article" date="2019" name="Int. J. Syst. Evol. Microbiol.">
        <title>The Global Catalogue of Microorganisms (GCM) 10K type strain sequencing project: providing services to taxonomists for standard genome sequencing and annotation.</title>
        <authorList>
            <consortium name="The Broad Institute Genomics Platform"/>
            <consortium name="The Broad Institute Genome Sequencing Center for Infectious Disease"/>
            <person name="Wu L."/>
            <person name="Ma J."/>
        </authorList>
    </citation>
    <scope>NUCLEOTIDE SEQUENCE [LARGE SCALE GENOMIC DNA]</scope>
    <source>
        <strain evidence="1 2">JCM 10696</strain>
    </source>
</reference>
<dbReference type="Proteomes" id="UP001500665">
    <property type="component" value="Unassembled WGS sequence"/>
</dbReference>
<gene>
    <name evidence="1" type="ORF">GCM10009550_01770</name>
</gene>
<organism evidence="1 2">
    <name type="scientific">Actinocorallia libanotica</name>
    <dbReference type="NCBI Taxonomy" id="46162"/>
    <lineage>
        <taxon>Bacteria</taxon>
        <taxon>Bacillati</taxon>
        <taxon>Actinomycetota</taxon>
        <taxon>Actinomycetes</taxon>
        <taxon>Streptosporangiales</taxon>
        <taxon>Thermomonosporaceae</taxon>
        <taxon>Actinocorallia</taxon>
    </lineage>
</organism>
<accession>A0ABN1Q284</accession>
<proteinExistence type="predicted"/>
<name>A0ABN1Q284_9ACTN</name>
<dbReference type="RefSeq" id="WP_344235581.1">
    <property type="nucleotide sequence ID" value="NZ_BAAAHH010000001.1"/>
</dbReference>
<keyword evidence="2" id="KW-1185">Reference proteome</keyword>
<comment type="caution">
    <text evidence="1">The sequence shown here is derived from an EMBL/GenBank/DDBJ whole genome shotgun (WGS) entry which is preliminary data.</text>
</comment>
<evidence type="ECO:0000313" key="2">
    <source>
        <dbReference type="Proteomes" id="UP001500665"/>
    </source>
</evidence>
<sequence length="86" mass="9707">MAYVLVPPIVDQVQMGTDRFAARYLLPQGITLIMRQDGSVYERTYPSQDELNAAADFWLGGHRHPLTDPQRDALVSAGYADFIHEE</sequence>
<dbReference type="EMBL" id="BAAAHH010000001">
    <property type="protein sequence ID" value="GAA0936184.1"/>
    <property type="molecule type" value="Genomic_DNA"/>
</dbReference>
<protein>
    <submittedName>
        <fullName evidence="1">Uncharacterized protein</fullName>
    </submittedName>
</protein>